<dbReference type="SUPFAM" id="SSF53850">
    <property type="entry name" value="Periplasmic binding protein-like II"/>
    <property type="match status" value="1"/>
</dbReference>
<comment type="caution">
    <text evidence="5">The sequence shown here is derived from an EMBL/GenBank/DDBJ whole genome shotgun (WGS) entry which is preliminary data.</text>
</comment>
<dbReference type="eggNOG" id="ENOG502RZHC">
    <property type="taxonomic scope" value="Eukaryota"/>
</dbReference>
<keyword evidence="4" id="KW-0574">Periplasm</keyword>
<keyword evidence="2" id="KW-0813">Transport</keyword>
<protein>
    <submittedName>
        <fullName evidence="5">Periplasmic binding protein-like II</fullName>
    </submittedName>
</protein>
<evidence type="ECO:0000256" key="2">
    <source>
        <dbReference type="ARBA" id="ARBA00022448"/>
    </source>
</evidence>
<dbReference type="RefSeq" id="XP_005652028.1">
    <property type="nucleotide sequence ID" value="XM_005651971.1"/>
</dbReference>
<evidence type="ECO:0000256" key="4">
    <source>
        <dbReference type="ARBA" id="ARBA00022764"/>
    </source>
</evidence>
<dbReference type="Proteomes" id="UP000007264">
    <property type="component" value="Unassembled WGS sequence"/>
</dbReference>
<dbReference type="Pfam" id="PF13531">
    <property type="entry name" value="SBP_bac_11"/>
    <property type="match status" value="1"/>
</dbReference>
<dbReference type="OrthoDB" id="1778at2759"/>
<dbReference type="EMBL" id="AGSI01000001">
    <property type="protein sequence ID" value="EIE27484.1"/>
    <property type="molecule type" value="Genomic_DNA"/>
</dbReference>
<dbReference type="Gene3D" id="3.40.190.10">
    <property type="entry name" value="Periplasmic binding protein-like II"/>
    <property type="match status" value="2"/>
</dbReference>
<dbReference type="KEGG" id="csl:COCSUDRAFT_3520"/>
<proteinExistence type="predicted"/>
<keyword evidence="6" id="KW-1185">Reference proteome</keyword>
<feature type="non-terminal residue" evidence="5">
    <location>
        <position position="348"/>
    </location>
</feature>
<feature type="non-terminal residue" evidence="5">
    <location>
        <position position="1"/>
    </location>
</feature>
<dbReference type="PANTHER" id="PTHR30368:SF2">
    <property type="entry name" value="SULFATE-BINDING PROTEIN"/>
    <property type="match status" value="1"/>
</dbReference>
<dbReference type="CDD" id="cd01005">
    <property type="entry name" value="PBP2_CysP"/>
    <property type="match status" value="1"/>
</dbReference>
<dbReference type="GO" id="GO:1902358">
    <property type="term" value="P:sulfate transmembrane transport"/>
    <property type="evidence" value="ECO:0007669"/>
    <property type="project" value="InterPro"/>
</dbReference>
<reference evidence="5 6" key="1">
    <citation type="journal article" date="2012" name="Genome Biol.">
        <title>The genome of the polar eukaryotic microalga coccomyxa subellipsoidea reveals traits of cold adaptation.</title>
        <authorList>
            <person name="Blanc G."/>
            <person name="Agarkova I."/>
            <person name="Grimwood J."/>
            <person name="Kuo A."/>
            <person name="Brueggeman A."/>
            <person name="Dunigan D."/>
            <person name="Gurnon J."/>
            <person name="Ladunga I."/>
            <person name="Lindquist E."/>
            <person name="Lucas S."/>
            <person name="Pangilinan J."/>
            <person name="Proschold T."/>
            <person name="Salamov A."/>
            <person name="Schmutz J."/>
            <person name="Weeks D."/>
            <person name="Yamada T."/>
            <person name="Claverie J.M."/>
            <person name="Grigoriev I."/>
            <person name="Van Etten J."/>
            <person name="Lomsadze A."/>
            <person name="Borodovsky M."/>
        </authorList>
    </citation>
    <scope>NUCLEOTIDE SEQUENCE [LARGE SCALE GENOMIC DNA]</scope>
    <source>
        <strain evidence="5 6">C-169</strain>
    </source>
</reference>
<sequence length="348" mass="38923">VNLTLVSFAVTRRAYERITQRFAKEYEAATGQPVRFRLSFGGSGTQARAVCDGLPGDIVALALPLDVDKIREAGLINPGWQQRLPNNAIVAESVVAIVTRPGNPKNITGWDDLTRPDVDVITANPKTAGVARWNFFALWGHRLDKGEDAALDYTTKARPRPSAPTNRPSTFLVFERVLVQPRDAREASDVFYKQNTGDVLLNYENEVIFTNLQYGEADAMPYVVPNNNVRVQTPVALVDKNVDRRSTKMRGPTRAAAEAFLEYLFTPEAQAEFVACGFRSIVGRAGRPIDKKLQKKSKLPRVKRAWTVENRLGGWDKSQKQFFGGGGVMDKIQRHVGEVRLRERQEQQ</sequence>
<evidence type="ECO:0000313" key="6">
    <source>
        <dbReference type="Proteomes" id="UP000007264"/>
    </source>
</evidence>
<dbReference type="PANTHER" id="PTHR30368">
    <property type="entry name" value="SULFATE-BINDING PROTEIN"/>
    <property type="match status" value="1"/>
</dbReference>
<dbReference type="InterPro" id="IPR005669">
    <property type="entry name" value="Thiosulph/SO4-bd"/>
</dbReference>
<dbReference type="AlphaFoldDB" id="I0ZA15"/>
<dbReference type="GeneID" id="17045499"/>
<evidence type="ECO:0000256" key="3">
    <source>
        <dbReference type="ARBA" id="ARBA00022729"/>
    </source>
</evidence>
<keyword evidence="3" id="KW-0732">Signal</keyword>
<comment type="subcellular location">
    <subcellularLocation>
        <location evidence="1">Periplasm</location>
    </subcellularLocation>
</comment>
<evidence type="ECO:0000313" key="5">
    <source>
        <dbReference type="EMBL" id="EIE27484.1"/>
    </source>
</evidence>
<evidence type="ECO:0000256" key="1">
    <source>
        <dbReference type="ARBA" id="ARBA00004418"/>
    </source>
</evidence>
<gene>
    <name evidence="5" type="ORF">COCSUDRAFT_3520</name>
</gene>
<dbReference type="STRING" id="574566.I0ZA15"/>
<name>I0ZA15_COCSC</name>
<organism evidence="5 6">
    <name type="scientific">Coccomyxa subellipsoidea (strain C-169)</name>
    <name type="common">Green microalga</name>
    <dbReference type="NCBI Taxonomy" id="574566"/>
    <lineage>
        <taxon>Eukaryota</taxon>
        <taxon>Viridiplantae</taxon>
        <taxon>Chlorophyta</taxon>
        <taxon>core chlorophytes</taxon>
        <taxon>Trebouxiophyceae</taxon>
        <taxon>Trebouxiophyceae incertae sedis</taxon>
        <taxon>Coccomyxaceae</taxon>
        <taxon>Coccomyxa</taxon>
        <taxon>Coccomyxa subellipsoidea</taxon>
    </lineage>
</organism>
<dbReference type="GO" id="GO:0140104">
    <property type="term" value="F:molecular carrier activity"/>
    <property type="evidence" value="ECO:0007669"/>
    <property type="project" value="InterPro"/>
</dbReference>
<accession>I0ZA15</accession>
<dbReference type="NCBIfam" id="TIGR00971">
    <property type="entry name" value="3a0106s03"/>
    <property type="match status" value="1"/>
</dbReference>